<dbReference type="eggNOG" id="ENOG502ZMXY">
    <property type="taxonomic scope" value="Bacteria"/>
</dbReference>
<keyword evidence="2" id="KW-1185">Reference proteome</keyword>
<dbReference type="EMBL" id="AAXG02000049">
    <property type="protein sequence ID" value="EDM97637.1"/>
    <property type="molecule type" value="Genomic_DNA"/>
</dbReference>
<reference evidence="1 2" key="1">
    <citation type="submission" date="2007-04" db="EMBL/GenBank/DDBJ databases">
        <authorList>
            <person name="Fulton L."/>
            <person name="Clifton S."/>
            <person name="Fulton B."/>
            <person name="Xu J."/>
            <person name="Minx P."/>
            <person name="Pepin K.H."/>
            <person name="Johnson M."/>
            <person name="Thiruvilangam P."/>
            <person name="Bhonagiri V."/>
            <person name="Nash W.E."/>
            <person name="Mardis E.R."/>
            <person name="Wilson R.K."/>
        </authorList>
    </citation>
    <scope>NUCLEOTIDE SEQUENCE [LARGE SCALE GENOMIC DNA]</scope>
    <source>
        <strain evidence="1 2">ATCC 29799</strain>
    </source>
</reference>
<dbReference type="Proteomes" id="UP000003639">
    <property type="component" value="Unassembled WGS sequence"/>
</dbReference>
<evidence type="ECO:0000313" key="2">
    <source>
        <dbReference type="Proteomes" id="UP000003639"/>
    </source>
</evidence>
<organism evidence="1 2">
    <name type="scientific">Pseudoflavonifractor capillosus ATCC 29799</name>
    <dbReference type="NCBI Taxonomy" id="411467"/>
    <lineage>
        <taxon>Bacteria</taxon>
        <taxon>Bacillati</taxon>
        <taxon>Bacillota</taxon>
        <taxon>Clostridia</taxon>
        <taxon>Eubacteriales</taxon>
        <taxon>Oscillospiraceae</taxon>
        <taxon>Pseudoflavonifractor</taxon>
    </lineage>
</organism>
<proteinExistence type="predicted"/>
<reference evidence="1 2" key="2">
    <citation type="submission" date="2007-06" db="EMBL/GenBank/DDBJ databases">
        <title>Draft genome sequence of Pseudoflavonifractor capillosus ATCC 29799.</title>
        <authorList>
            <person name="Sudarsanam P."/>
            <person name="Ley R."/>
            <person name="Guruge J."/>
            <person name="Turnbaugh P.J."/>
            <person name="Mahowald M."/>
            <person name="Liep D."/>
            <person name="Gordon J."/>
        </authorList>
    </citation>
    <scope>NUCLEOTIDE SEQUENCE [LARGE SCALE GENOMIC DNA]</scope>
    <source>
        <strain evidence="1 2">ATCC 29799</strain>
    </source>
</reference>
<protein>
    <submittedName>
        <fullName evidence="1">Uncharacterized protein</fullName>
    </submittedName>
</protein>
<comment type="caution">
    <text evidence="1">The sequence shown here is derived from an EMBL/GenBank/DDBJ whole genome shotgun (WGS) entry which is preliminary data.</text>
</comment>
<dbReference type="AlphaFoldDB" id="A6P1W7"/>
<evidence type="ECO:0000313" key="1">
    <source>
        <dbReference type="EMBL" id="EDM97637.1"/>
    </source>
</evidence>
<sequence>MFLIRNTVNTRLFGACNPKKIIFDLSHYAESRPGAILGGFFAWIDRKEAEK</sequence>
<dbReference type="STRING" id="411467.BACCAP_04496"/>
<name>A6P1W7_9FIRM</name>
<gene>
    <name evidence="1" type="ORF">BACCAP_04496</name>
</gene>
<accession>A6P1W7</accession>